<feature type="domain" description="C2H2-type" evidence="1">
    <location>
        <begin position="123"/>
        <end position="148"/>
    </location>
</feature>
<evidence type="ECO:0000313" key="4">
    <source>
        <dbReference type="Proteomes" id="UP000274756"/>
    </source>
</evidence>
<dbReference type="AlphaFoldDB" id="A0A0N4UMU6"/>
<dbReference type="OrthoDB" id="5773536at2759"/>
<evidence type="ECO:0000313" key="5">
    <source>
        <dbReference type="WBParaSite" id="DME_0000919301-mRNA-1"/>
    </source>
</evidence>
<name>A0A0N4UMU6_DRAME</name>
<dbReference type="SMART" id="SM00355">
    <property type="entry name" value="ZnF_C2H2"/>
    <property type="match status" value="2"/>
</dbReference>
<reference evidence="2 4" key="2">
    <citation type="submission" date="2018-11" db="EMBL/GenBank/DDBJ databases">
        <authorList>
            <consortium name="Pathogen Informatics"/>
        </authorList>
    </citation>
    <scope>NUCLEOTIDE SEQUENCE [LARGE SCALE GENOMIC DNA]</scope>
</reference>
<dbReference type="Proteomes" id="UP000038040">
    <property type="component" value="Unplaced"/>
</dbReference>
<keyword evidence="4" id="KW-1185">Reference proteome</keyword>
<evidence type="ECO:0000313" key="2">
    <source>
        <dbReference type="EMBL" id="VDN52957.1"/>
    </source>
</evidence>
<accession>A0A0N4UMU6</accession>
<reference evidence="5" key="1">
    <citation type="submission" date="2017-02" db="UniProtKB">
        <authorList>
            <consortium name="WormBaseParasite"/>
        </authorList>
    </citation>
    <scope>IDENTIFICATION</scope>
</reference>
<protein>
    <submittedName>
        <fullName evidence="5">C2H2-type domain-containing protein</fullName>
    </submittedName>
</protein>
<dbReference type="EMBL" id="UYYG01000090">
    <property type="protein sequence ID" value="VDN52957.1"/>
    <property type="molecule type" value="Genomic_DNA"/>
</dbReference>
<dbReference type="InterPro" id="IPR013087">
    <property type="entry name" value="Znf_C2H2_type"/>
</dbReference>
<feature type="domain" description="C2H2-type" evidence="1">
    <location>
        <begin position="93"/>
        <end position="117"/>
    </location>
</feature>
<gene>
    <name evidence="2" type="ORF">DME_LOCUS2930</name>
</gene>
<organism evidence="3 5">
    <name type="scientific">Dracunculus medinensis</name>
    <name type="common">Guinea worm</name>
    <dbReference type="NCBI Taxonomy" id="318479"/>
    <lineage>
        <taxon>Eukaryota</taxon>
        <taxon>Metazoa</taxon>
        <taxon>Ecdysozoa</taxon>
        <taxon>Nematoda</taxon>
        <taxon>Chromadorea</taxon>
        <taxon>Rhabditida</taxon>
        <taxon>Spirurina</taxon>
        <taxon>Dracunculoidea</taxon>
        <taxon>Dracunculidae</taxon>
        <taxon>Dracunculus</taxon>
    </lineage>
</organism>
<proteinExistence type="predicted"/>
<dbReference type="STRING" id="318479.A0A0N4UMU6"/>
<sequence>TSAIEIVQCCADPLPSPSDITEYSVLHTKVNDSELIDIDKTKAEIIKDKYQLLILASIFARQNDYESPDLTNQLIDPITLQQNTMRKKLRPSRICTECGLHVTGQRSSLIYHANSKHLKAELFVCKSCNKSWTTVTKSDIIKHVRAVHEGDDSLIVDYRSQYSQQIREITDRCFPPKCKGTNQRPNEGALFHYSFRVTSKKTSQMLLVITDFRQNSFILVGWARTSYEKNLGMFSVELRIEE</sequence>
<dbReference type="Gene3D" id="3.30.160.60">
    <property type="entry name" value="Classic Zinc Finger"/>
    <property type="match status" value="1"/>
</dbReference>
<evidence type="ECO:0000259" key="1">
    <source>
        <dbReference type="SMART" id="SM00355"/>
    </source>
</evidence>
<dbReference type="WBParaSite" id="DME_0000919301-mRNA-1">
    <property type="protein sequence ID" value="DME_0000919301-mRNA-1"/>
    <property type="gene ID" value="DME_0000919301"/>
</dbReference>
<evidence type="ECO:0000313" key="3">
    <source>
        <dbReference type="Proteomes" id="UP000038040"/>
    </source>
</evidence>
<dbReference type="Proteomes" id="UP000274756">
    <property type="component" value="Unassembled WGS sequence"/>
</dbReference>